<dbReference type="GO" id="GO:0022857">
    <property type="term" value="F:transmembrane transporter activity"/>
    <property type="evidence" value="ECO:0007669"/>
    <property type="project" value="InterPro"/>
</dbReference>
<dbReference type="GeneID" id="87619218"/>
<feature type="transmembrane region" description="Helical" evidence="8">
    <location>
        <begin position="60"/>
        <end position="79"/>
    </location>
</feature>
<keyword evidence="4 7" id="KW-0812">Transmembrane</keyword>
<dbReference type="EMBL" id="RZTZ01000001">
    <property type="protein sequence ID" value="RVT66976.1"/>
    <property type="molecule type" value="Genomic_DNA"/>
</dbReference>
<dbReference type="GO" id="GO:0005886">
    <property type="term" value="C:plasma membrane"/>
    <property type="evidence" value="ECO:0007669"/>
    <property type="project" value="UniProtKB-SubCell"/>
</dbReference>
<evidence type="ECO:0000256" key="8">
    <source>
        <dbReference type="SAM" id="Phobius"/>
    </source>
</evidence>
<gene>
    <name evidence="9" type="ORF">EM808_00345</name>
</gene>
<evidence type="ECO:0000256" key="5">
    <source>
        <dbReference type="ARBA" id="ARBA00022989"/>
    </source>
</evidence>
<comment type="subcellular location">
    <subcellularLocation>
        <location evidence="1 7">Cell membrane</location>
        <topology evidence="1 7">Multi-pass membrane protein</topology>
    </subcellularLocation>
</comment>
<dbReference type="InterPro" id="IPR037185">
    <property type="entry name" value="EmrE-like"/>
</dbReference>
<dbReference type="InterPro" id="IPR045324">
    <property type="entry name" value="Small_multidrug_res"/>
</dbReference>
<keyword evidence="3" id="KW-1003">Cell membrane</keyword>
<sequence>MNPYLLLAISIISEVFASSMLKATDGFRRLLPTVGVAVGYSIAFYALSLTLKTLPLGTAYAIWAGVGTALTALAGALFYKESLNKKKILGLLLVIGGVVLLNIGGAH</sequence>
<keyword evidence="10" id="KW-1185">Reference proteome</keyword>
<dbReference type="AlphaFoldDB" id="A0A437KFD4"/>
<dbReference type="Pfam" id="PF00893">
    <property type="entry name" value="Multi_Drug_Res"/>
    <property type="match status" value="1"/>
</dbReference>
<organism evidence="9 10">
    <name type="scientific">Niallia taxi</name>
    <dbReference type="NCBI Taxonomy" id="2499688"/>
    <lineage>
        <taxon>Bacteria</taxon>
        <taxon>Bacillati</taxon>
        <taxon>Bacillota</taxon>
        <taxon>Bacilli</taxon>
        <taxon>Bacillales</taxon>
        <taxon>Bacillaceae</taxon>
        <taxon>Niallia</taxon>
    </lineage>
</organism>
<feature type="transmembrane region" description="Helical" evidence="8">
    <location>
        <begin position="88"/>
        <end position="106"/>
    </location>
</feature>
<protein>
    <submittedName>
        <fullName evidence="9">Multidrug efflux SMR transporter</fullName>
    </submittedName>
</protein>
<evidence type="ECO:0000256" key="2">
    <source>
        <dbReference type="ARBA" id="ARBA00022448"/>
    </source>
</evidence>
<dbReference type="SUPFAM" id="SSF103481">
    <property type="entry name" value="Multidrug resistance efflux transporter EmrE"/>
    <property type="match status" value="1"/>
</dbReference>
<evidence type="ECO:0000256" key="6">
    <source>
        <dbReference type="ARBA" id="ARBA00023136"/>
    </source>
</evidence>
<evidence type="ECO:0000313" key="10">
    <source>
        <dbReference type="Proteomes" id="UP000288024"/>
    </source>
</evidence>
<name>A0A437KFD4_9BACI</name>
<dbReference type="PANTHER" id="PTHR30561">
    <property type="entry name" value="SMR FAMILY PROTON-DEPENDENT DRUG EFFLUX TRANSPORTER SUGE"/>
    <property type="match status" value="1"/>
</dbReference>
<reference evidence="9 10" key="1">
    <citation type="submission" date="2019-01" db="EMBL/GenBank/DDBJ databases">
        <title>Bacillus sp. M5HDSG1-1, whole genome shotgun sequence.</title>
        <authorList>
            <person name="Tuo L."/>
        </authorList>
    </citation>
    <scope>NUCLEOTIDE SEQUENCE [LARGE SCALE GENOMIC DNA]</scope>
    <source>
        <strain evidence="9 10">M5HDSG1-1</strain>
    </source>
</reference>
<evidence type="ECO:0000256" key="4">
    <source>
        <dbReference type="ARBA" id="ARBA00022692"/>
    </source>
</evidence>
<dbReference type="Proteomes" id="UP000288024">
    <property type="component" value="Unassembled WGS sequence"/>
</dbReference>
<accession>A0A437KFD4</accession>
<dbReference type="FunFam" id="1.10.3730.20:FF:000001">
    <property type="entry name" value="Quaternary ammonium compound resistance transporter SugE"/>
    <property type="match status" value="1"/>
</dbReference>
<evidence type="ECO:0000313" key="9">
    <source>
        <dbReference type="EMBL" id="RVT66976.1"/>
    </source>
</evidence>
<keyword evidence="5 8" id="KW-1133">Transmembrane helix</keyword>
<proteinExistence type="inferred from homology"/>
<dbReference type="RefSeq" id="WP_127734343.1">
    <property type="nucleotide sequence ID" value="NZ_CAJCKN010000032.1"/>
</dbReference>
<dbReference type="PANTHER" id="PTHR30561:SF1">
    <property type="entry name" value="MULTIDRUG TRANSPORTER EMRE"/>
    <property type="match status" value="1"/>
</dbReference>
<keyword evidence="2" id="KW-0813">Transport</keyword>
<evidence type="ECO:0000256" key="3">
    <source>
        <dbReference type="ARBA" id="ARBA00022475"/>
    </source>
</evidence>
<evidence type="ECO:0000256" key="7">
    <source>
        <dbReference type="RuleBase" id="RU003942"/>
    </source>
</evidence>
<dbReference type="Gene3D" id="1.10.3730.20">
    <property type="match status" value="1"/>
</dbReference>
<evidence type="ECO:0000256" key="1">
    <source>
        <dbReference type="ARBA" id="ARBA00004651"/>
    </source>
</evidence>
<dbReference type="InterPro" id="IPR000390">
    <property type="entry name" value="Small_drug/metabolite_transptr"/>
</dbReference>
<comment type="similarity">
    <text evidence="7">Belongs to the drug/metabolite transporter (DMT) superfamily. Small multidrug resistance (SMR) (TC 2.A.7.1) family.</text>
</comment>
<comment type="caution">
    <text evidence="9">The sequence shown here is derived from an EMBL/GenBank/DDBJ whole genome shotgun (WGS) entry which is preliminary data.</text>
</comment>
<feature type="transmembrane region" description="Helical" evidence="8">
    <location>
        <begin position="30"/>
        <end position="48"/>
    </location>
</feature>
<keyword evidence="6 8" id="KW-0472">Membrane</keyword>